<evidence type="ECO:0000256" key="7">
    <source>
        <dbReference type="ARBA" id="ARBA00023136"/>
    </source>
</evidence>
<evidence type="ECO:0000256" key="6">
    <source>
        <dbReference type="ARBA" id="ARBA00022989"/>
    </source>
</evidence>
<feature type="transmembrane region" description="Helical" evidence="9">
    <location>
        <begin position="38"/>
        <end position="57"/>
    </location>
</feature>
<comment type="similarity">
    <text evidence="8">Belongs to the NhaC Na(+)/H(+) (TC 2.A.35) antiporter family.</text>
</comment>
<dbReference type="Pfam" id="PF03553">
    <property type="entry name" value="Na_H_antiporter"/>
    <property type="match status" value="1"/>
</dbReference>
<name>A0A9D9J6D3_9BACT</name>
<dbReference type="EMBL" id="JADILX010000117">
    <property type="protein sequence ID" value="MBO8486297.1"/>
    <property type="molecule type" value="Genomic_DNA"/>
</dbReference>
<feature type="transmembrane region" description="Helical" evidence="9">
    <location>
        <begin position="451"/>
        <end position="473"/>
    </location>
</feature>
<evidence type="ECO:0000313" key="12">
    <source>
        <dbReference type="Proteomes" id="UP000823750"/>
    </source>
</evidence>
<keyword evidence="3" id="KW-0050">Antiport</keyword>
<evidence type="ECO:0000259" key="10">
    <source>
        <dbReference type="Pfam" id="PF03553"/>
    </source>
</evidence>
<dbReference type="GO" id="GO:0005886">
    <property type="term" value="C:plasma membrane"/>
    <property type="evidence" value="ECO:0007669"/>
    <property type="project" value="UniProtKB-SubCell"/>
</dbReference>
<keyword evidence="7 9" id="KW-0472">Membrane</keyword>
<evidence type="ECO:0000256" key="8">
    <source>
        <dbReference type="ARBA" id="ARBA00038435"/>
    </source>
</evidence>
<proteinExistence type="inferred from homology"/>
<feature type="transmembrane region" description="Helical" evidence="9">
    <location>
        <begin position="77"/>
        <end position="100"/>
    </location>
</feature>
<evidence type="ECO:0000256" key="1">
    <source>
        <dbReference type="ARBA" id="ARBA00004651"/>
    </source>
</evidence>
<feature type="transmembrane region" description="Helical" evidence="9">
    <location>
        <begin position="235"/>
        <end position="253"/>
    </location>
</feature>
<organism evidence="11 12">
    <name type="scientific">Candidatus Cryptobacteroides excrementavium</name>
    <dbReference type="NCBI Taxonomy" id="2840759"/>
    <lineage>
        <taxon>Bacteria</taxon>
        <taxon>Pseudomonadati</taxon>
        <taxon>Bacteroidota</taxon>
        <taxon>Bacteroidia</taxon>
        <taxon>Bacteroidales</taxon>
        <taxon>Candidatus Cryptobacteroides</taxon>
    </lineage>
</organism>
<dbReference type="InterPro" id="IPR052180">
    <property type="entry name" value="NhaC_Na-H+_Antiporter"/>
</dbReference>
<evidence type="ECO:0000256" key="5">
    <source>
        <dbReference type="ARBA" id="ARBA00022692"/>
    </source>
</evidence>
<protein>
    <submittedName>
        <fullName evidence="11">Sodium:proton antiporter</fullName>
    </submittedName>
</protein>
<reference evidence="11" key="2">
    <citation type="journal article" date="2021" name="PeerJ">
        <title>Extensive microbial diversity within the chicken gut microbiome revealed by metagenomics and culture.</title>
        <authorList>
            <person name="Gilroy R."/>
            <person name="Ravi A."/>
            <person name="Getino M."/>
            <person name="Pursley I."/>
            <person name="Horton D.L."/>
            <person name="Alikhan N.F."/>
            <person name="Baker D."/>
            <person name="Gharbi K."/>
            <person name="Hall N."/>
            <person name="Watson M."/>
            <person name="Adriaenssens E.M."/>
            <person name="Foster-Nyarko E."/>
            <person name="Jarju S."/>
            <person name="Secka A."/>
            <person name="Antonio M."/>
            <person name="Oren A."/>
            <person name="Chaudhuri R.R."/>
            <person name="La Ragione R."/>
            <person name="Hildebrand F."/>
            <person name="Pallen M.J."/>
        </authorList>
    </citation>
    <scope>NUCLEOTIDE SEQUENCE</scope>
    <source>
        <strain evidence="11">B2-16538</strain>
    </source>
</reference>
<comment type="caution">
    <text evidence="11">The sequence shown here is derived from an EMBL/GenBank/DDBJ whole genome shotgun (WGS) entry which is preliminary data.</text>
</comment>
<comment type="subcellular location">
    <subcellularLocation>
        <location evidence="1">Cell membrane</location>
        <topology evidence="1">Multi-pass membrane protein</topology>
    </subcellularLocation>
</comment>
<feature type="transmembrane region" description="Helical" evidence="9">
    <location>
        <begin position="193"/>
        <end position="215"/>
    </location>
</feature>
<feature type="transmembrane region" description="Helical" evidence="9">
    <location>
        <begin position="260"/>
        <end position="280"/>
    </location>
</feature>
<dbReference type="Proteomes" id="UP000823750">
    <property type="component" value="Unassembled WGS sequence"/>
</dbReference>
<evidence type="ECO:0000256" key="2">
    <source>
        <dbReference type="ARBA" id="ARBA00022448"/>
    </source>
</evidence>
<evidence type="ECO:0000256" key="4">
    <source>
        <dbReference type="ARBA" id="ARBA00022475"/>
    </source>
</evidence>
<feature type="domain" description="Na+/H+ antiporter NhaC-like C-terminal" evidence="10">
    <location>
        <begin position="162"/>
        <end position="472"/>
    </location>
</feature>
<dbReference type="PANTHER" id="PTHR33451:SF3">
    <property type="entry name" value="MALATE-2H(+)_NA(+)-LACTATE ANTIPORTER"/>
    <property type="match status" value="1"/>
</dbReference>
<gene>
    <name evidence="11" type="ORF">IAB78_07730</name>
</gene>
<evidence type="ECO:0000313" key="11">
    <source>
        <dbReference type="EMBL" id="MBO8486297.1"/>
    </source>
</evidence>
<dbReference type="InterPro" id="IPR018461">
    <property type="entry name" value="Na/H_Antiport_NhaC-like_C"/>
</dbReference>
<dbReference type="GO" id="GO:0015297">
    <property type="term" value="F:antiporter activity"/>
    <property type="evidence" value="ECO:0007669"/>
    <property type="project" value="UniProtKB-KW"/>
</dbReference>
<keyword evidence="4" id="KW-1003">Cell membrane</keyword>
<sequence>MRKPSWMVSTIPFIVLIAVLVVVIRVFGADSLAGGSQVALLIASAVIALIAMCFYGVSWQALEDSVLDNIRSVGTAILILLLIGAIAGTWMVSGIVPTLICYGMKVITPAIFLAASCIISALISVMTGSSWTTIATVGVALIGIGTAQGFDPGWSAGAIISGAYFGDKISPLSDTTVLASSSSGTPLFTHIRYMLITTVPSMAIAIIVFLTASLIHHSPEVSQTEEFSATLRDTFNISPWLLLVPVLTGVLIVRKLPALLTLFLAALMAGVAAVFAQPHIIHEVATGISGHTGSLSFQDAFKGIMVSVYGHTGIVTGNPELDALISTRGMTGMLNTIFLIICSVTFGGLLTGSGMLQSLTEMLVKHISGRLSVVSSTVGTGLFCNMTTGDQYLSIILTSSLYRKLYERKGYEKRLLSRSVEDSATVTSVLIPWNSCGMTQSTVLKVPTVDYLPYCLFNIISPLMSVAVAAIGYRIYRSGKTVAASASGTSLQSDSTDSGAN</sequence>
<evidence type="ECO:0000256" key="3">
    <source>
        <dbReference type="ARBA" id="ARBA00022449"/>
    </source>
</evidence>
<reference evidence="11" key="1">
    <citation type="submission" date="2020-10" db="EMBL/GenBank/DDBJ databases">
        <authorList>
            <person name="Gilroy R."/>
        </authorList>
    </citation>
    <scope>NUCLEOTIDE SEQUENCE</scope>
    <source>
        <strain evidence="11">B2-16538</strain>
    </source>
</reference>
<dbReference type="AlphaFoldDB" id="A0A9D9J6D3"/>
<feature type="transmembrane region" description="Helical" evidence="9">
    <location>
        <begin position="333"/>
        <end position="356"/>
    </location>
</feature>
<feature type="transmembrane region" description="Helical" evidence="9">
    <location>
        <begin position="106"/>
        <end position="125"/>
    </location>
</feature>
<keyword evidence="5 9" id="KW-0812">Transmembrane</keyword>
<accession>A0A9D9J6D3</accession>
<evidence type="ECO:0000256" key="9">
    <source>
        <dbReference type="SAM" id="Phobius"/>
    </source>
</evidence>
<keyword evidence="6 9" id="KW-1133">Transmembrane helix</keyword>
<keyword evidence="2" id="KW-0813">Transport</keyword>
<dbReference type="PANTHER" id="PTHR33451">
    <property type="entry name" value="MALATE-2H(+)/NA(+)-LACTATE ANTIPORTER"/>
    <property type="match status" value="1"/>
</dbReference>